<dbReference type="AlphaFoldDB" id="A0AAV7ADK8"/>
<organism evidence="1 2">
    <name type="scientific">Engystomops pustulosus</name>
    <name type="common">Tungara frog</name>
    <name type="synonym">Physalaemus pustulosus</name>
    <dbReference type="NCBI Taxonomy" id="76066"/>
    <lineage>
        <taxon>Eukaryota</taxon>
        <taxon>Metazoa</taxon>
        <taxon>Chordata</taxon>
        <taxon>Craniata</taxon>
        <taxon>Vertebrata</taxon>
        <taxon>Euteleostomi</taxon>
        <taxon>Amphibia</taxon>
        <taxon>Batrachia</taxon>
        <taxon>Anura</taxon>
        <taxon>Neobatrachia</taxon>
        <taxon>Hyloidea</taxon>
        <taxon>Leptodactylidae</taxon>
        <taxon>Leiuperinae</taxon>
        <taxon>Engystomops</taxon>
    </lineage>
</organism>
<dbReference type="Proteomes" id="UP000824782">
    <property type="component" value="Unassembled WGS sequence"/>
</dbReference>
<keyword evidence="2" id="KW-1185">Reference proteome</keyword>
<reference evidence="1" key="1">
    <citation type="thesis" date="2020" institute="ProQuest LLC" country="789 East Eisenhower Parkway, Ann Arbor, MI, USA">
        <title>Comparative Genomics and Chromosome Evolution.</title>
        <authorList>
            <person name="Mudd A.B."/>
        </authorList>
    </citation>
    <scope>NUCLEOTIDE SEQUENCE</scope>
    <source>
        <strain evidence="1">237g6f4</strain>
        <tissue evidence="1">Blood</tissue>
    </source>
</reference>
<sequence length="253" mass="27788">MQSTIADLEKLVSQTIPKDQIFGVGDMDSLACNDEQDVNVATHNLQDENGNNPTIQNNPDVESSMDIHDVNQTCEEEHEELGLTRGQEQYMHQSLDENKQFHNNMITALGEIAQNINQMTTIWMSTKHAPHTPPYIHSSPLSIASAQFSPQPSTSHGSPYPFSSVHSNILASQNTASSQTEVTFSPPLSPIVPGSPQIPSASSNVAENVPTISPPKKKKIIPITRTLRSGRKMQMAIVPKVNLIKTRECNSKK</sequence>
<comment type="caution">
    <text evidence="1">The sequence shown here is derived from an EMBL/GenBank/DDBJ whole genome shotgun (WGS) entry which is preliminary data.</text>
</comment>
<gene>
    <name evidence="1" type="ORF">GDO81_017179</name>
</gene>
<name>A0AAV7ADK8_ENGPU</name>
<accession>A0AAV7ADK8</accession>
<dbReference type="EMBL" id="WNYA01000008">
    <property type="protein sequence ID" value="KAG8558895.1"/>
    <property type="molecule type" value="Genomic_DNA"/>
</dbReference>
<evidence type="ECO:0000313" key="2">
    <source>
        <dbReference type="Proteomes" id="UP000824782"/>
    </source>
</evidence>
<protein>
    <submittedName>
        <fullName evidence="1">Uncharacterized protein</fullName>
    </submittedName>
</protein>
<proteinExistence type="predicted"/>
<evidence type="ECO:0000313" key="1">
    <source>
        <dbReference type="EMBL" id="KAG8558895.1"/>
    </source>
</evidence>